<proteinExistence type="predicted"/>
<gene>
    <name evidence="3" type="ORF">BSAL_70305</name>
</gene>
<dbReference type="Proteomes" id="UP000051952">
    <property type="component" value="Unassembled WGS sequence"/>
</dbReference>
<keyword evidence="1" id="KW-0175">Coiled coil</keyword>
<feature type="region of interest" description="Disordered" evidence="2">
    <location>
        <begin position="237"/>
        <end position="356"/>
    </location>
</feature>
<keyword evidence="4" id="KW-1185">Reference proteome</keyword>
<evidence type="ECO:0000313" key="4">
    <source>
        <dbReference type="Proteomes" id="UP000051952"/>
    </source>
</evidence>
<dbReference type="AlphaFoldDB" id="A0A0S4IRV0"/>
<evidence type="ECO:0000256" key="1">
    <source>
        <dbReference type="SAM" id="Coils"/>
    </source>
</evidence>
<feature type="compositionally biased region" description="Polar residues" evidence="2">
    <location>
        <begin position="35"/>
        <end position="56"/>
    </location>
</feature>
<reference evidence="4" key="1">
    <citation type="submission" date="2015-09" db="EMBL/GenBank/DDBJ databases">
        <authorList>
            <consortium name="Pathogen Informatics"/>
        </authorList>
    </citation>
    <scope>NUCLEOTIDE SEQUENCE [LARGE SCALE GENOMIC DNA]</scope>
    <source>
        <strain evidence="4">Lake Konstanz</strain>
    </source>
</reference>
<feature type="region of interest" description="Disordered" evidence="2">
    <location>
        <begin position="24"/>
        <end position="67"/>
    </location>
</feature>
<dbReference type="OrthoDB" id="247295at2759"/>
<dbReference type="EMBL" id="CYKH01000513">
    <property type="protein sequence ID" value="CUG03882.1"/>
    <property type="molecule type" value="Genomic_DNA"/>
</dbReference>
<feature type="compositionally biased region" description="Basic and acidic residues" evidence="2">
    <location>
        <begin position="287"/>
        <end position="302"/>
    </location>
</feature>
<feature type="compositionally biased region" description="Polar residues" evidence="2">
    <location>
        <begin position="205"/>
        <end position="224"/>
    </location>
</feature>
<organism evidence="3 4">
    <name type="scientific">Bodo saltans</name>
    <name type="common">Flagellated protozoan</name>
    <dbReference type="NCBI Taxonomy" id="75058"/>
    <lineage>
        <taxon>Eukaryota</taxon>
        <taxon>Discoba</taxon>
        <taxon>Euglenozoa</taxon>
        <taxon>Kinetoplastea</taxon>
        <taxon>Metakinetoplastina</taxon>
        <taxon>Eubodonida</taxon>
        <taxon>Bodonidae</taxon>
        <taxon>Bodo</taxon>
    </lineage>
</organism>
<evidence type="ECO:0000256" key="2">
    <source>
        <dbReference type="SAM" id="MobiDB-lite"/>
    </source>
</evidence>
<accession>A0A0S4IRV0</accession>
<name>A0A0S4IRV0_BODSA</name>
<feature type="coiled-coil region" evidence="1">
    <location>
        <begin position="360"/>
        <end position="408"/>
    </location>
</feature>
<sequence>MDVDHLIERHRLRLVEHKRFLDEDSHQDAAVPSHRGTSQDNRGTTHSVRTSVSDRSGSSRHVKETSREAHITSALARAMDASARTDLSDQQLRAIDARTGILHDPIALDDAAGVASSTAMFFGYAGPQEQELFEDKLLAQHLGAAGKYYVKGPPDSMYQRSVWWLSNRDKQIKEHEANKNAAALAACTFRPNTTDLPTPGKSVGRSRTPNGKRQISTRAVSPNDNAAALSHHLIRQQHARQLREEAQQRVAGPDISKWAPKQTVPKEFELGKRNKPIPSLRQPVGLAERHRHEEQQQQRFHSESAAYESTAVDGEFEPEPRPSPIARAPSREVGSQPRHSHSNDRSQQQQQQQADVSPLLEELLRRVEGLEADNQSLRRQLQEQNVTLQSRNRELEIAKNTVRRLTVQGASS</sequence>
<evidence type="ECO:0000313" key="3">
    <source>
        <dbReference type="EMBL" id="CUG03882.1"/>
    </source>
</evidence>
<feature type="region of interest" description="Disordered" evidence="2">
    <location>
        <begin position="190"/>
        <end position="224"/>
    </location>
</feature>
<protein>
    <submittedName>
        <fullName evidence="3">Uncharacterized protein</fullName>
    </submittedName>
</protein>
<dbReference type="VEuPathDB" id="TriTrypDB:BSAL_70305"/>